<dbReference type="PANTHER" id="PTHR30061:SF50">
    <property type="entry name" value="MALTOSE_MALTODEXTRIN-BINDING PERIPLASMIC PROTEIN"/>
    <property type="match status" value="1"/>
</dbReference>
<dbReference type="EMBL" id="CP104013">
    <property type="protein sequence ID" value="UYP47283.1"/>
    <property type="molecule type" value="Genomic_DNA"/>
</dbReference>
<protein>
    <submittedName>
        <fullName evidence="5">Trehalose/maltose-binding protein MalE</fullName>
    </submittedName>
</protein>
<comment type="similarity">
    <text evidence="1">Belongs to the bacterial solute-binding protein 1 family.</text>
</comment>
<dbReference type="Gene3D" id="3.40.190.10">
    <property type="entry name" value="Periplasmic binding protein-like II"/>
    <property type="match status" value="2"/>
</dbReference>
<evidence type="ECO:0000256" key="4">
    <source>
        <dbReference type="SAM" id="Phobius"/>
    </source>
</evidence>
<keyword evidence="3" id="KW-0732">Signal</keyword>
<reference evidence="5" key="1">
    <citation type="submission" date="2022-09" db="EMBL/GenBank/DDBJ databases">
        <title>Actin cytoskeleton and complex cell architecture in an #Asgard archaeon.</title>
        <authorList>
            <person name="Ponce Toledo R.I."/>
            <person name="Schleper C."/>
            <person name="Rodrigues Oliveira T."/>
            <person name="Wollweber F."/>
            <person name="Xu J."/>
            <person name="Rittmann S."/>
            <person name="Klingl A."/>
            <person name="Pilhofer M."/>
        </authorList>
    </citation>
    <scope>NUCLEOTIDE SEQUENCE</scope>
    <source>
        <strain evidence="5">B-35</strain>
    </source>
</reference>
<dbReference type="Pfam" id="PF13416">
    <property type="entry name" value="SBP_bac_8"/>
    <property type="match status" value="1"/>
</dbReference>
<evidence type="ECO:0000313" key="5">
    <source>
        <dbReference type="EMBL" id="UYP47283.1"/>
    </source>
</evidence>
<gene>
    <name evidence="5" type="ORF">NEF87_003568</name>
</gene>
<sequence length="487" mass="54619">MKIKKLYKILTFSLVIITFSSSYLTPDSSSEIIISSQDNLKIIVSDQQVPAIMGIIDDFLADPLGSGVDSIEVIASGTRAEDQHSYLVEQMLLKSNEFDVIGLDTIWLAQFAENGWVEALDSRLESNELSNFADGLVKSCKYNGKTYAYPYFMNLGILYYRKDLIKAYNFTENDFNTWAELNTTANHILKNENFASRNPNLVGFISQFDTYEGAVVNFFEWAASFGATGIINSNGDVNIINSGVEDAMTFLQELTSQEGVDVQLNSNIIPYECINMDESLSMEKWLAGEAIFMRQWTFAYTSSINYNISFGVLPLPTATDSPDEKSSCVGGSVLAIPAFSQNKAAAWNLIKFLGKKLAQEFELTNASNFPALKSVYDNPPSNYEWIQNWKEQLGKTITRPVHPKYSLISSVIAQNMNDLLSFRKDVNTALTDMNEEITRIIDEKENKNLTVFIILATTIATSALSLFILSYIRRSIQRKINTNKKVV</sequence>
<evidence type="ECO:0000256" key="3">
    <source>
        <dbReference type="ARBA" id="ARBA00022729"/>
    </source>
</evidence>
<keyword evidence="2" id="KW-0813">Transport</keyword>
<dbReference type="SUPFAM" id="SSF53850">
    <property type="entry name" value="Periplasmic binding protein-like II"/>
    <property type="match status" value="1"/>
</dbReference>
<keyword evidence="4" id="KW-0472">Membrane</keyword>
<evidence type="ECO:0000256" key="1">
    <source>
        <dbReference type="ARBA" id="ARBA00008520"/>
    </source>
</evidence>
<keyword evidence="4" id="KW-1133">Transmembrane helix</keyword>
<proteinExistence type="inferred from homology"/>
<keyword evidence="4" id="KW-0812">Transmembrane</keyword>
<name>A0ABY6HVC8_9ARCH</name>
<organism evidence="5 6">
    <name type="scientific">Candidatus Lokiarchaeum ossiferum</name>
    <dbReference type="NCBI Taxonomy" id="2951803"/>
    <lineage>
        <taxon>Archaea</taxon>
        <taxon>Promethearchaeati</taxon>
        <taxon>Promethearchaeota</taxon>
        <taxon>Promethearchaeia</taxon>
        <taxon>Promethearchaeales</taxon>
        <taxon>Promethearchaeaceae</taxon>
        <taxon>Candidatus Lokiarchaeum</taxon>
    </lineage>
</organism>
<dbReference type="Proteomes" id="UP001208689">
    <property type="component" value="Chromosome"/>
</dbReference>
<keyword evidence="6" id="KW-1185">Reference proteome</keyword>
<feature type="transmembrane region" description="Helical" evidence="4">
    <location>
        <begin position="449"/>
        <end position="472"/>
    </location>
</feature>
<evidence type="ECO:0000256" key="2">
    <source>
        <dbReference type="ARBA" id="ARBA00022448"/>
    </source>
</evidence>
<dbReference type="PANTHER" id="PTHR30061">
    <property type="entry name" value="MALTOSE-BINDING PERIPLASMIC PROTEIN"/>
    <property type="match status" value="1"/>
</dbReference>
<accession>A0ABY6HVC8</accession>
<evidence type="ECO:0000313" key="6">
    <source>
        <dbReference type="Proteomes" id="UP001208689"/>
    </source>
</evidence>
<dbReference type="InterPro" id="IPR006059">
    <property type="entry name" value="SBP"/>
</dbReference>